<dbReference type="Proteomes" id="UP000049828">
    <property type="component" value="Unassembled WGS sequence"/>
</dbReference>
<name>A0A0M6WJJ0_9FIRM</name>
<organism evidence="1 2">
    <name type="scientific">Roseburia inulinivorans</name>
    <dbReference type="NCBI Taxonomy" id="360807"/>
    <lineage>
        <taxon>Bacteria</taxon>
        <taxon>Bacillati</taxon>
        <taxon>Bacillota</taxon>
        <taxon>Clostridia</taxon>
        <taxon>Lachnospirales</taxon>
        <taxon>Lachnospiraceae</taxon>
        <taxon>Roseburia</taxon>
    </lineage>
</organism>
<keyword evidence="2" id="KW-1185">Reference proteome</keyword>
<protein>
    <recommendedName>
        <fullName evidence="3">Nucleoid-associated protein</fullName>
    </recommendedName>
</protein>
<proteinExistence type="predicted"/>
<reference evidence="2" key="1">
    <citation type="submission" date="2015-05" db="EMBL/GenBank/DDBJ databases">
        <authorList>
            <consortium name="Pathogen Informatics"/>
        </authorList>
    </citation>
    <scope>NUCLEOTIDE SEQUENCE [LARGE SCALE GENOMIC DNA]</scope>
    <source>
        <strain evidence="2">L1-83</strain>
    </source>
</reference>
<evidence type="ECO:0008006" key="3">
    <source>
        <dbReference type="Google" id="ProtNLM"/>
    </source>
</evidence>
<evidence type="ECO:0000313" key="2">
    <source>
        <dbReference type="Proteomes" id="UP000049828"/>
    </source>
</evidence>
<dbReference type="EMBL" id="CVRS01000064">
    <property type="protein sequence ID" value="CRL36341.1"/>
    <property type="molecule type" value="Genomic_DNA"/>
</dbReference>
<accession>A0A0M6WJJ0</accession>
<dbReference type="RefSeq" id="WP_055039429.1">
    <property type="nucleotide sequence ID" value="NZ_CVRS01000064.1"/>
</dbReference>
<sequence length="349" mass="41066">MGLVIIFSQVHNINRDTHTVEERSIANEDLMEYVRLLMKDIIENKNYKHYKPIRETTEINVVVKKYIENEKVDDETKTNIAEKYLEAEVTAQELVKKLGVEIKRGYLVEALMKDEEKYYYIISKSEIDSYLDDETTKRRTGLPYKDKTLKSALYIYNAEKERESILISDKSNSEYWVKQFLEVEQENKDDVSTTKIFSMIDAVIKRETIGSSDKGARSRVDYYNLRNYLIMYFKQPRQFVYDEMMAYIFEEYVPEHPQVVNMTRLKAAVYNKVKSSKYDTTFNIVPSVITAKVKKVFKANSCVDVQVKSGAENMRDLIESFVKDETAYLQIKVEDEDTFKSFYHGKREA</sequence>
<dbReference type="OrthoDB" id="2034141at2"/>
<evidence type="ECO:0000313" key="1">
    <source>
        <dbReference type="EMBL" id="CRL36341.1"/>
    </source>
</evidence>
<dbReference type="AlphaFoldDB" id="A0A0M6WJJ0"/>
<gene>
    <name evidence="1" type="ORF">RIL183_19031</name>
</gene>